<dbReference type="PANTHER" id="PTHR30419:SF8">
    <property type="entry name" value="NITROGEN ASSIMILATION TRANSCRIPTIONAL ACTIVATOR-RELATED"/>
    <property type="match status" value="1"/>
</dbReference>
<evidence type="ECO:0000259" key="5">
    <source>
        <dbReference type="PROSITE" id="PS50931"/>
    </source>
</evidence>
<keyword evidence="2" id="KW-0805">Transcription regulation</keyword>
<dbReference type="Gene3D" id="1.10.10.10">
    <property type="entry name" value="Winged helix-like DNA-binding domain superfamily/Winged helix DNA-binding domain"/>
    <property type="match status" value="1"/>
</dbReference>
<dbReference type="CDD" id="cd05466">
    <property type="entry name" value="PBP2_LTTR_substrate"/>
    <property type="match status" value="1"/>
</dbReference>
<evidence type="ECO:0000313" key="7">
    <source>
        <dbReference type="Proteomes" id="UP000634672"/>
    </source>
</evidence>
<name>A0ABR7H3J1_9FIRM</name>
<organism evidence="6 7">
    <name type="scientific">Hungatella hominis</name>
    <dbReference type="NCBI Taxonomy" id="2763050"/>
    <lineage>
        <taxon>Bacteria</taxon>
        <taxon>Bacillati</taxon>
        <taxon>Bacillota</taxon>
        <taxon>Clostridia</taxon>
        <taxon>Lachnospirales</taxon>
        <taxon>Lachnospiraceae</taxon>
        <taxon>Hungatella</taxon>
    </lineage>
</organism>
<dbReference type="InterPro" id="IPR005119">
    <property type="entry name" value="LysR_subst-bd"/>
</dbReference>
<dbReference type="SUPFAM" id="SSF46785">
    <property type="entry name" value="Winged helix' DNA-binding domain"/>
    <property type="match status" value="1"/>
</dbReference>
<sequence length="389" mass="44420">MDDAASPKPIKPTIIIFSFSFSVINKNFYCISIIIRLKLKENIVFFVKVTTKNLSLCKENLIMNMTDIQCFIKVTELMSFTKAAEALYTSQQAVSLHIKHLESTYKVQLFERKPSLKLTPSGQMLLEAARDIIDRENQLLNQFITMQDEFVGEITIGLPPNRSTAFVCEFTPHFSSEYPNMTIHLVEKTSPDLSAAVKNNEIDLALPLVSKYEYFDSDLCEIVPLETEDLYLIISDGLLRKYFSDQYPACKTAFMEGVSLSDFSHVPMFLHPASSRLHEAIVSKLVQNGTPPFMRIKTSLTSSLVSLCAEGYGVFFSTPMLLKHLYDTQPKCFESLHVFPVMEFQGTRKTLLLYHKNKYLSKPLSSSIHIIQQIYKEHKCVMDRIQTKI</sequence>
<evidence type="ECO:0000256" key="1">
    <source>
        <dbReference type="ARBA" id="ARBA00009437"/>
    </source>
</evidence>
<dbReference type="InterPro" id="IPR050950">
    <property type="entry name" value="HTH-type_LysR_regulators"/>
</dbReference>
<comment type="caution">
    <text evidence="6">The sequence shown here is derived from an EMBL/GenBank/DDBJ whole genome shotgun (WGS) entry which is preliminary data.</text>
</comment>
<evidence type="ECO:0000313" key="6">
    <source>
        <dbReference type="EMBL" id="MBC5707750.1"/>
    </source>
</evidence>
<proteinExistence type="inferred from homology"/>
<dbReference type="RefSeq" id="WP_187020361.1">
    <property type="nucleotide sequence ID" value="NZ_JACOPB010000002.1"/>
</dbReference>
<feature type="domain" description="HTH lysR-type" evidence="5">
    <location>
        <begin position="63"/>
        <end position="119"/>
    </location>
</feature>
<accession>A0ABR7H3J1</accession>
<dbReference type="PANTHER" id="PTHR30419">
    <property type="entry name" value="HTH-TYPE TRANSCRIPTIONAL REGULATOR YBHD"/>
    <property type="match status" value="1"/>
</dbReference>
<dbReference type="SUPFAM" id="SSF53850">
    <property type="entry name" value="Periplasmic binding protein-like II"/>
    <property type="match status" value="1"/>
</dbReference>
<gene>
    <name evidence="6" type="ORF">H8S75_07250</name>
</gene>
<dbReference type="EMBL" id="JACOPB010000002">
    <property type="protein sequence ID" value="MBC5707750.1"/>
    <property type="molecule type" value="Genomic_DNA"/>
</dbReference>
<dbReference type="PROSITE" id="PS50931">
    <property type="entry name" value="HTH_LYSR"/>
    <property type="match status" value="1"/>
</dbReference>
<dbReference type="InterPro" id="IPR036390">
    <property type="entry name" value="WH_DNA-bd_sf"/>
</dbReference>
<dbReference type="InterPro" id="IPR000847">
    <property type="entry name" value="LysR_HTH_N"/>
</dbReference>
<comment type="similarity">
    <text evidence="1">Belongs to the LysR transcriptional regulatory family.</text>
</comment>
<keyword evidence="4" id="KW-0804">Transcription</keyword>
<dbReference type="PRINTS" id="PR00039">
    <property type="entry name" value="HTHLYSR"/>
</dbReference>
<reference evidence="6 7" key="1">
    <citation type="submission" date="2020-08" db="EMBL/GenBank/DDBJ databases">
        <title>Genome public.</title>
        <authorList>
            <person name="Liu C."/>
            <person name="Sun Q."/>
        </authorList>
    </citation>
    <scope>NUCLEOTIDE SEQUENCE [LARGE SCALE GENOMIC DNA]</scope>
    <source>
        <strain evidence="6 7">NSJ-66</strain>
    </source>
</reference>
<keyword evidence="7" id="KW-1185">Reference proteome</keyword>
<evidence type="ECO:0000256" key="3">
    <source>
        <dbReference type="ARBA" id="ARBA00023125"/>
    </source>
</evidence>
<protein>
    <submittedName>
        <fullName evidence="6">LysR family transcriptional regulator</fullName>
    </submittedName>
</protein>
<dbReference type="InterPro" id="IPR036388">
    <property type="entry name" value="WH-like_DNA-bd_sf"/>
</dbReference>
<dbReference type="Gene3D" id="3.40.190.290">
    <property type="match status" value="1"/>
</dbReference>
<evidence type="ECO:0000256" key="2">
    <source>
        <dbReference type="ARBA" id="ARBA00023015"/>
    </source>
</evidence>
<dbReference type="Pfam" id="PF00126">
    <property type="entry name" value="HTH_1"/>
    <property type="match status" value="1"/>
</dbReference>
<dbReference type="Pfam" id="PF03466">
    <property type="entry name" value="LysR_substrate"/>
    <property type="match status" value="1"/>
</dbReference>
<evidence type="ECO:0000256" key="4">
    <source>
        <dbReference type="ARBA" id="ARBA00023163"/>
    </source>
</evidence>
<keyword evidence="3" id="KW-0238">DNA-binding</keyword>
<dbReference type="Proteomes" id="UP000634672">
    <property type="component" value="Unassembled WGS sequence"/>
</dbReference>